<dbReference type="InterPro" id="IPR057661">
    <property type="entry name" value="RsdA/BaiN/AoA(So)_Rossmann"/>
</dbReference>
<keyword evidence="3" id="KW-0274">FAD</keyword>
<protein>
    <submittedName>
        <fullName evidence="6">NAD(P)/FAD-dependent oxidoreductase</fullName>
    </submittedName>
</protein>
<evidence type="ECO:0000256" key="2">
    <source>
        <dbReference type="ARBA" id="ARBA00022630"/>
    </source>
</evidence>
<feature type="domain" description="RsdA/BaiN/AoA(So)-like insert" evidence="5">
    <location>
        <begin position="202"/>
        <end position="354"/>
    </location>
</feature>
<dbReference type="SUPFAM" id="SSF160996">
    <property type="entry name" value="HI0933 insert domain-like"/>
    <property type="match status" value="1"/>
</dbReference>
<dbReference type="SUPFAM" id="SSF51905">
    <property type="entry name" value="FAD/NAD(P)-binding domain"/>
    <property type="match status" value="1"/>
</dbReference>
<reference evidence="6" key="1">
    <citation type="submission" date="2020-10" db="EMBL/GenBank/DDBJ databases">
        <title>Microbiome of the Black Sea water column analyzed by genome centric metagenomics.</title>
        <authorList>
            <person name="Cabello-Yeves P.J."/>
            <person name="Callieri C."/>
            <person name="Picazo A."/>
            <person name="Mehrshad M."/>
            <person name="Haro-Moreno J.M."/>
            <person name="Roda-Garcia J."/>
            <person name="Dzembekova N."/>
            <person name="Slabakova V."/>
            <person name="Slabakova N."/>
            <person name="Moncheva S."/>
            <person name="Rodriguez-Valera F."/>
        </authorList>
    </citation>
    <scope>NUCLEOTIDE SEQUENCE</scope>
    <source>
        <strain evidence="6">BS30m-G43</strain>
    </source>
</reference>
<sequence>MLKEFDIIVLGAGAAGLMAALTAAQRNKTVLVLEKSNKAGKKILMSGGGRSNFTNLYVEAENFLSKNPHFCKSALKRYTPDDFITMVQKHGIDYEEKKHNQLFCINSSKDILNMLIEECTELGVQIHMDVETENVVKKHKEGNESHYSVTSIFNSKVSSEKTQLECKSLIVATGALSIPTLGGSGFGYDLAREFELPLVPRRASLVPFMFSDEIKDLCERLTGLSAPVDIVSNGMHFEESMLFTHRGLSGPAILQISNYWNPGDEIIINLLPGINAEEELLIRKVKEPKTTIKKHLNELLPKALVLELEDMWWAVYKNHMLAEISKEKLQNIGNLLNAWHLKPAATEGYRTAEVTLGGIDTDMINSRTMEAKDHSGLFFIGEVLDVTGHLGGYNFQWAWASGYSAGKIA</sequence>
<dbReference type="Pfam" id="PF03486">
    <property type="entry name" value="HI0933_like"/>
    <property type="match status" value="1"/>
</dbReference>
<proteinExistence type="predicted"/>
<dbReference type="NCBIfam" id="TIGR00275">
    <property type="entry name" value="aminoacetone oxidase family FAD-binding enzyme"/>
    <property type="match status" value="1"/>
</dbReference>
<dbReference type="InterPro" id="IPR055178">
    <property type="entry name" value="RsdA/BaiN/AoA(So)-like_dom"/>
</dbReference>
<dbReference type="Gene3D" id="2.40.30.10">
    <property type="entry name" value="Translation factors"/>
    <property type="match status" value="1"/>
</dbReference>
<dbReference type="InterPro" id="IPR036188">
    <property type="entry name" value="FAD/NAD-bd_sf"/>
</dbReference>
<evidence type="ECO:0000259" key="5">
    <source>
        <dbReference type="Pfam" id="PF22780"/>
    </source>
</evidence>
<dbReference type="Gene3D" id="1.10.8.260">
    <property type="entry name" value="HI0933 insert domain-like"/>
    <property type="match status" value="1"/>
</dbReference>
<dbReference type="PRINTS" id="PR00368">
    <property type="entry name" value="FADPNR"/>
</dbReference>
<dbReference type="EMBL" id="JADHSG010000008">
    <property type="protein sequence ID" value="MBL6903586.1"/>
    <property type="molecule type" value="Genomic_DNA"/>
</dbReference>
<dbReference type="Proteomes" id="UP000705230">
    <property type="component" value="Unassembled WGS sequence"/>
</dbReference>
<comment type="caution">
    <text evidence="6">The sequence shown here is derived from an EMBL/GenBank/DDBJ whole genome shotgun (WGS) entry which is preliminary data.</text>
</comment>
<evidence type="ECO:0000256" key="3">
    <source>
        <dbReference type="ARBA" id="ARBA00022827"/>
    </source>
</evidence>
<dbReference type="InterPro" id="IPR023166">
    <property type="entry name" value="BaiN-like_dom_sf"/>
</dbReference>
<accession>A0A937M2R5</accession>
<dbReference type="PRINTS" id="PR00411">
    <property type="entry name" value="PNDRDTASEI"/>
</dbReference>
<dbReference type="PANTHER" id="PTHR42887:SF2">
    <property type="entry name" value="OS12G0638800 PROTEIN"/>
    <property type="match status" value="1"/>
</dbReference>
<feature type="domain" description="RsdA/BaiN/AoA(So)-like Rossmann fold-like" evidence="4">
    <location>
        <begin position="6"/>
        <end position="407"/>
    </location>
</feature>
<comment type="cofactor">
    <cofactor evidence="1">
        <name>FAD</name>
        <dbReference type="ChEBI" id="CHEBI:57692"/>
    </cofactor>
</comment>
<dbReference type="Pfam" id="PF22780">
    <property type="entry name" value="HI0933_like_1st"/>
    <property type="match status" value="1"/>
</dbReference>
<evidence type="ECO:0000313" key="7">
    <source>
        <dbReference type="Proteomes" id="UP000705230"/>
    </source>
</evidence>
<name>A0A937M2R5_9GAMM</name>
<organism evidence="6 7">
    <name type="scientific">SAR86 cluster bacterium</name>
    <dbReference type="NCBI Taxonomy" id="2030880"/>
    <lineage>
        <taxon>Bacteria</taxon>
        <taxon>Pseudomonadati</taxon>
        <taxon>Pseudomonadota</taxon>
        <taxon>Gammaproteobacteria</taxon>
        <taxon>SAR86 cluster</taxon>
    </lineage>
</organism>
<evidence type="ECO:0000259" key="4">
    <source>
        <dbReference type="Pfam" id="PF03486"/>
    </source>
</evidence>
<gene>
    <name evidence="6" type="ORF">ISR29_05230</name>
</gene>
<dbReference type="InterPro" id="IPR004792">
    <property type="entry name" value="BaiN-like"/>
</dbReference>
<dbReference type="PANTHER" id="PTHR42887">
    <property type="entry name" value="OS12G0638800 PROTEIN"/>
    <property type="match status" value="1"/>
</dbReference>
<dbReference type="AlphaFoldDB" id="A0A937M2R5"/>
<evidence type="ECO:0000256" key="1">
    <source>
        <dbReference type="ARBA" id="ARBA00001974"/>
    </source>
</evidence>
<keyword evidence="2" id="KW-0285">Flavoprotein</keyword>
<dbReference type="Gene3D" id="3.50.50.60">
    <property type="entry name" value="FAD/NAD(P)-binding domain"/>
    <property type="match status" value="1"/>
</dbReference>
<evidence type="ECO:0000313" key="6">
    <source>
        <dbReference type="EMBL" id="MBL6903586.1"/>
    </source>
</evidence>